<accession>A0A7Y2E6B2</accession>
<sequence length="266" mass="29761">MIRTWLGGILVLGVALGAVPRATAEKPAATQAVIPFAPGEECNFVVKFGFVKAGTATLAVQNSKRQSKEPLFRLISSAKSSRFFSTFFLVDDLVESHWSPNTLLPEFFEKRIREGKYKKDETIRFDQEAGKAHYQNGEVSQMTPYSQDVLSAFYYVRTQPLRVGSTISIPSHTDGKNYPLEVKIMRKEKIKVKAGTYNCFVVEPLLKSAGLFKQEGRLTIWITDDARRIPVLMKSKVAVGSIVAELESYRPGRRGPAMRQHERAGS</sequence>
<reference evidence="1 2" key="1">
    <citation type="submission" date="2020-03" db="EMBL/GenBank/DDBJ databases">
        <title>Metabolic flexibility allows generalist bacteria to become dominant in a frequently disturbed ecosystem.</title>
        <authorList>
            <person name="Chen Y.-J."/>
            <person name="Leung P.M."/>
            <person name="Bay S.K."/>
            <person name="Hugenholtz P."/>
            <person name="Kessler A.J."/>
            <person name="Shelley G."/>
            <person name="Waite D.W."/>
            <person name="Cook P.L."/>
            <person name="Greening C."/>
        </authorList>
    </citation>
    <scope>NUCLEOTIDE SEQUENCE [LARGE SCALE GENOMIC DNA]</scope>
    <source>
        <strain evidence="1">SS_bin_28</strain>
    </source>
</reference>
<dbReference type="AlphaFoldDB" id="A0A7Y2E6B2"/>
<dbReference type="Pfam" id="PF11306">
    <property type="entry name" value="DUF3108"/>
    <property type="match status" value="1"/>
</dbReference>
<organism evidence="1 2">
    <name type="scientific">Eiseniibacteriota bacterium</name>
    <dbReference type="NCBI Taxonomy" id="2212470"/>
    <lineage>
        <taxon>Bacteria</taxon>
        <taxon>Candidatus Eiseniibacteriota</taxon>
    </lineage>
</organism>
<evidence type="ECO:0000313" key="2">
    <source>
        <dbReference type="Proteomes" id="UP000547674"/>
    </source>
</evidence>
<dbReference type="InterPro" id="IPR021457">
    <property type="entry name" value="DUF3108"/>
</dbReference>
<evidence type="ECO:0000313" key="1">
    <source>
        <dbReference type="EMBL" id="NNF05202.1"/>
    </source>
</evidence>
<proteinExistence type="predicted"/>
<dbReference type="Proteomes" id="UP000547674">
    <property type="component" value="Unassembled WGS sequence"/>
</dbReference>
<dbReference type="EMBL" id="JABDJR010000010">
    <property type="protein sequence ID" value="NNF05202.1"/>
    <property type="molecule type" value="Genomic_DNA"/>
</dbReference>
<comment type="caution">
    <text evidence="1">The sequence shown here is derived from an EMBL/GenBank/DDBJ whole genome shotgun (WGS) entry which is preliminary data.</text>
</comment>
<gene>
    <name evidence="1" type="ORF">HKN21_00445</name>
</gene>
<protein>
    <submittedName>
        <fullName evidence="1">DUF3108 domain-containing protein</fullName>
    </submittedName>
</protein>
<name>A0A7Y2E6B2_UNCEI</name>